<comment type="caution">
    <text evidence="1">The sequence shown here is derived from an EMBL/GenBank/DDBJ whole genome shotgun (WGS) entry which is preliminary data.</text>
</comment>
<reference evidence="1 2" key="1">
    <citation type="submission" date="2016-08" db="EMBL/GenBank/DDBJ databases">
        <title>Hymenobacter coccineus sp. nov., Hymenobacter lapidarius sp. nov. and Hymenobacter glacialis sp. nov., isolated from Antarctic soil.</title>
        <authorList>
            <person name="Sedlacek I."/>
            <person name="Kralova S."/>
            <person name="Kyrova K."/>
            <person name="Maslanova I."/>
            <person name="Stankova E."/>
            <person name="Vrbovska V."/>
            <person name="Nemec M."/>
            <person name="Bartak M."/>
            <person name="Svec P."/>
            <person name="Busse H.-J."/>
            <person name="Pantucek R."/>
        </authorList>
    </citation>
    <scope>NUCLEOTIDE SEQUENCE [LARGE SCALE GENOMIC DNA]</scope>
    <source>
        <strain evidence="1 2">CCM 8643</strain>
    </source>
</reference>
<gene>
    <name evidence="1" type="ORF">BEN47_11580</name>
</gene>
<dbReference type="RefSeq" id="WP_070726478.1">
    <property type="nucleotide sequence ID" value="NZ_MDZB01000092.1"/>
</dbReference>
<dbReference type="EMBL" id="MDZB01000092">
    <property type="protein sequence ID" value="OGX87116.1"/>
    <property type="molecule type" value="Genomic_DNA"/>
</dbReference>
<dbReference type="SUPFAM" id="SSF53756">
    <property type="entry name" value="UDP-Glycosyltransferase/glycogen phosphorylase"/>
    <property type="match status" value="1"/>
</dbReference>
<sequence length="401" mass="45647">MPTIRGLQFRVAQGLRSVADTIFRPDGNEILNIGSERIGSKGKRALISYVHRAIPYYVAGNIEKFPRLNEHTMYWESTEMVRQLNKAGYIVDYYDAFNAGVLHVDWDQYDLVIDEQDRIGAMGNLRPDLTRIFYCTGNHWLFHNRAELSRIESFYERHDIYVAPERQITANFADQTADYMTYFGAPFQTERFNRKIPKHLLNISAVYEPAYRQKDYGKARKNFIWLGSHGHLLKGLDVVVEAFVQTPDLHLYICGNAERETHFWNWLQPLLAKHSNLHYMGWMDVGGAKFAELANTCAGTVYASSTEGGAGSVAQLTHYGLIPVVTESAAVRSAEAYGIVIRSQDPLEIVPLLVQSIQEVADLPEADLHARSQAVYDFGRQYHTREAYAQSFAALLERVVK</sequence>
<proteinExistence type="predicted"/>
<dbReference type="STRING" id="1908237.BEN47_11580"/>
<dbReference type="Gene3D" id="3.40.50.2000">
    <property type="entry name" value="Glycogen Phosphorylase B"/>
    <property type="match status" value="1"/>
</dbReference>
<dbReference type="AlphaFoldDB" id="A0A1G1T8C0"/>
<keyword evidence="2" id="KW-1185">Reference proteome</keyword>
<dbReference type="Proteomes" id="UP000176294">
    <property type="component" value="Unassembled WGS sequence"/>
</dbReference>
<evidence type="ECO:0000313" key="1">
    <source>
        <dbReference type="EMBL" id="OGX87116.1"/>
    </source>
</evidence>
<dbReference type="OrthoDB" id="5516294at2"/>
<evidence type="ECO:0000313" key="2">
    <source>
        <dbReference type="Proteomes" id="UP000176294"/>
    </source>
</evidence>
<evidence type="ECO:0008006" key="3">
    <source>
        <dbReference type="Google" id="ProtNLM"/>
    </source>
</evidence>
<name>A0A1G1T8C0_9BACT</name>
<accession>A0A1G1T8C0</accession>
<organism evidence="1 2">
    <name type="scientific">Hymenobacter lapidarius</name>
    <dbReference type="NCBI Taxonomy" id="1908237"/>
    <lineage>
        <taxon>Bacteria</taxon>
        <taxon>Pseudomonadati</taxon>
        <taxon>Bacteroidota</taxon>
        <taxon>Cytophagia</taxon>
        <taxon>Cytophagales</taxon>
        <taxon>Hymenobacteraceae</taxon>
        <taxon>Hymenobacter</taxon>
    </lineage>
</organism>
<protein>
    <recommendedName>
        <fullName evidence="3">Glycosyl transferase family 1</fullName>
    </recommendedName>
</protein>